<feature type="transmembrane region" description="Helical" evidence="7">
    <location>
        <begin position="321"/>
        <end position="347"/>
    </location>
</feature>
<reference key="1">
    <citation type="submission" date="2010-11" db="EMBL/GenBank/DDBJ databases">
        <title>The complete genome of Leadbetterella byssophila DSM 17132.</title>
        <authorList>
            <consortium name="US DOE Joint Genome Institute (JGI-PGF)"/>
            <person name="Lucas S."/>
            <person name="Copeland A."/>
            <person name="Lapidus A."/>
            <person name="Glavina del Rio T."/>
            <person name="Dalin E."/>
            <person name="Tice H."/>
            <person name="Bruce D."/>
            <person name="Goodwin L."/>
            <person name="Pitluck S."/>
            <person name="Kyrpides N."/>
            <person name="Mavromatis K."/>
            <person name="Ivanova N."/>
            <person name="Teshima H."/>
            <person name="Brettin T."/>
            <person name="Detter J.C."/>
            <person name="Han C."/>
            <person name="Tapia R."/>
            <person name="Land M."/>
            <person name="Hauser L."/>
            <person name="Markowitz V."/>
            <person name="Cheng J.-F."/>
            <person name="Hugenholtz P."/>
            <person name="Woyke T."/>
            <person name="Wu D."/>
            <person name="Tindall B."/>
            <person name="Pomrenke H.G."/>
            <person name="Brambilla E."/>
            <person name="Klenk H.-P."/>
            <person name="Eisen J.A."/>
        </authorList>
    </citation>
    <scope>NUCLEOTIDE SEQUENCE [LARGE SCALE GENOMIC DNA]</scope>
    <source>
        <strain>DSM 17132</strain>
    </source>
</reference>
<name>E4RWS3_LEAB4</name>
<protein>
    <recommendedName>
        <fullName evidence="12">ABC3 transporter permease protein domain-containing protein</fullName>
    </recommendedName>
</protein>
<dbReference type="STRING" id="649349.Lbys_0468"/>
<dbReference type="PANTHER" id="PTHR30489">
    <property type="entry name" value="LIPOPROTEIN-RELEASING SYSTEM TRANSMEMBRANE PROTEIN LOLE"/>
    <property type="match status" value="1"/>
</dbReference>
<evidence type="ECO:0000256" key="3">
    <source>
        <dbReference type="ARBA" id="ARBA00022475"/>
    </source>
</evidence>
<evidence type="ECO:0000256" key="7">
    <source>
        <dbReference type="SAM" id="Phobius"/>
    </source>
</evidence>
<evidence type="ECO:0000313" key="10">
    <source>
        <dbReference type="EMBL" id="ADQ16242.1"/>
    </source>
</evidence>
<evidence type="ECO:0000313" key="11">
    <source>
        <dbReference type="Proteomes" id="UP000007435"/>
    </source>
</evidence>
<feature type="transmembrane region" description="Helical" evidence="7">
    <location>
        <begin position="20"/>
        <end position="46"/>
    </location>
</feature>
<proteinExistence type="inferred from homology"/>
<feature type="transmembrane region" description="Helical" evidence="7">
    <location>
        <begin position="273"/>
        <end position="294"/>
    </location>
</feature>
<evidence type="ECO:0008006" key="12">
    <source>
        <dbReference type="Google" id="ProtNLM"/>
    </source>
</evidence>
<dbReference type="eggNOG" id="COG4591">
    <property type="taxonomic scope" value="Bacteria"/>
</dbReference>
<dbReference type="EMBL" id="CP002305">
    <property type="protein sequence ID" value="ADQ16242.1"/>
    <property type="molecule type" value="Genomic_DNA"/>
</dbReference>
<dbReference type="InterPro" id="IPR025857">
    <property type="entry name" value="MacB_PCD"/>
</dbReference>
<dbReference type="InterPro" id="IPR051447">
    <property type="entry name" value="Lipoprotein-release_system"/>
</dbReference>
<dbReference type="OrthoDB" id="1522724at2"/>
<evidence type="ECO:0000256" key="6">
    <source>
        <dbReference type="ARBA" id="ARBA00023136"/>
    </source>
</evidence>
<dbReference type="GO" id="GO:0098797">
    <property type="term" value="C:plasma membrane protein complex"/>
    <property type="evidence" value="ECO:0007669"/>
    <property type="project" value="TreeGrafter"/>
</dbReference>
<evidence type="ECO:0000259" key="8">
    <source>
        <dbReference type="Pfam" id="PF02687"/>
    </source>
</evidence>
<dbReference type="PANTHER" id="PTHR30489:SF0">
    <property type="entry name" value="LIPOPROTEIN-RELEASING SYSTEM TRANSMEMBRANE PROTEIN LOLE"/>
    <property type="match status" value="1"/>
</dbReference>
<gene>
    <name evidence="10" type="ordered locus">Lbys_0468</name>
</gene>
<dbReference type="Proteomes" id="UP000007435">
    <property type="component" value="Chromosome"/>
</dbReference>
<keyword evidence="4 7" id="KW-0812">Transmembrane</keyword>
<dbReference type="HOGENOM" id="CLU_000604_8_1_10"/>
<evidence type="ECO:0000259" key="9">
    <source>
        <dbReference type="Pfam" id="PF12704"/>
    </source>
</evidence>
<keyword evidence="6 7" id="KW-0472">Membrane</keyword>
<feature type="transmembrane region" description="Helical" evidence="7">
    <location>
        <begin position="368"/>
        <end position="392"/>
    </location>
</feature>
<feature type="domain" description="ABC3 transporter permease C-terminal" evidence="8">
    <location>
        <begin position="277"/>
        <end position="399"/>
    </location>
</feature>
<dbReference type="InterPro" id="IPR003838">
    <property type="entry name" value="ABC3_permease_C"/>
</dbReference>
<feature type="domain" description="MacB-like periplasmic core" evidence="9">
    <location>
        <begin position="25"/>
        <end position="246"/>
    </location>
</feature>
<keyword evidence="3" id="KW-1003">Cell membrane</keyword>
<dbReference type="KEGG" id="lby:Lbys_0468"/>
<dbReference type="Pfam" id="PF12704">
    <property type="entry name" value="MacB_PCD"/>
    <property type="match status" value="1"/>
</dbReference>
<sequence>MNLSFFIAKKYFLSKKKRSFIHFISLISMLGVGIGLAALIIILSVFNGLEDLNREIFKSFDPDLKISAKTSKSFHPDADFLQRIRSTEGVAYCTEVYQDKALAKNQRAQTIVDIKGVDTTFALNKDFQKALVGGEMKVYVGPRAAAFIGAGVYNTLELTVNDFFKPIELLYPKNEKLNALNPESNVNRVSLEISGVFLLEQHYDNFVYLPIEVMEDLNEQVGRRTSLEINIQQGKDVQRIKAALKKFLPENLQIQDRDEQNASLLRAIRIEKLFIFIALIFVVGIAAFNIFYGLSMLVLDKKDDIATLSAMGANPQLIKKIFYVEGFIISGVGVLLGLVLGLGTCFLQMQYGFIGLGMDHAITEAYPVRIMLADIVGSVAGIILITFLASLIPANKAASFMLKS</sequence>
<comment type="similarity">
    <text evidence="2">Belongs to the ABC-4 integral membrane protein family. LolC/E subfamily.</text>
</comment>
<dbReference type="Pfam" id="PF02687">
    <property type="entry name" value="FtsX"/>
    <property type="match status" value="1"/>
</dbReference>
<evidence type="ECO:0000256" key="1">
    <source>
        <dbReference type="ARBA" id="ARBA00004651"/>
    </source>
</evidence>
<keyword evidence="11" id="KW-1185">Reference proteome</keyword>
<accession>E4RWS3</accession>
<evidence type="ECO:0000256" key="5">
    <source>
        <dbReference type="ARBA" id="ARBA00022989"/>
    </source>
</evidence>
<dbReference type="AlphaFoldDB" id="E4RWS3"/>
<reference evidence="10 11" key="2">
    <citation type="journal article" date="2011" name="Stand. Genomic Sci.">
        <title>Complete genome sequence of Leadbetterella byssophila type strain (4M15).</title>
        <authorList>
            <person name="Abt B."/>
            <person name="Teshima H."/>
            <person name="Lucas S."/>
            <person name="Lapidus A."/>
            <person name="Del Rio T.G."/>
            <person name="Nolan M."/>
            <person name="Tice H."/>
            <person name="Cheng J.F."/>
            <person name="Pitluck S."/>
            <person name="Liolios K."/>
            <person name="Pagani I."/>
            <person name="Ivanova N."/>
            <person name="Mavromatis K."/>
            <person name="Pati A."/>
            <person name="Tapia R."/>
            <person name="Han C."/>
            <person name="Goodwin L."/>
            <person name="Chen A."/>
            <person name="Palaniappan K."/>
            <person name="Land M."/>
            <person name="Hauser L."/>
            <person name="Chang Y.J."/>
            <person name="Jeffries C.D."/>
            <person name="Rohde M."/>
            <person name="Goker M."/>
            <person name="Tindall B.J."/>
            <person name="Detter J.C."/>
            <person name="Woyke T."/>
            <person name="Bristow J."/>
            <person name="Eisen J.A."/>
            <person name="Markowitz V."/>
            <person name="Hugenholtz P."/>
            <person name="Klenk H.P."/>
            <person name="Kyrpides N.C."/>
        </authorList>
    </citation>
    <scope>NUCLEOTIDE SEQUENCE [LARGE SCALE GENOMIC DNA]</scope>
    <source>
        <strain evidence="11">DSM 17132 / JCM 16389 / KACC 11308 / NBRC 106382 / 4M15</strain>
    </source>
</reference>
<keyword evidence="5 7" id="KW-1133">Transmembrane helix</keyword>
<organism evidence="10 11">
    <name type="scientific">Leadbetterella byssophila (strain DSM 17132 / JCM 16389 / KACC 11308 / NBRC 106382 / 4M15)</name>
    <dbReference type="NCBI Taxonomy" id="649349"/>
    <lineage>
        <taxon>Bacteria</taxon>
        <taxon>Pseudomonadati</taxon>
        <taxon>Bacteroidota</taxon>
        <taxon>Cytophagia</taxon>
        <taxon>Cytophagales</taxon>
        <taxon>Leadbetterellaceae</taxon>
        <taxon>Leadbetterella</taxon>
    </lineage>
</organism>
<evidence type="ECO:0000256" key="2">
    <source>
        <dbReference type="ARBA" id="ARBA00005236"/>
    </source>
</evidence>
<evidence type="ECO:0000256" key="4">
    <source>
        <dbReference type="ARBA" id="ARBA00022692"/>
    </source>
</evidence>
<comment type="subcellular location">
    <subcellularLocation>
        <location evidence="1">Cell membrane</location>
        <topology evidence="1">Multi-pass membrane protein</topology>
    </subcellularLocation>
</comment>
<dbReference type="GO" id="GO:0044874">
    <property type="term" value="P:lipoprotein localization to outer membrane"/>
    <property type="evidence" value="ECO:0007669"/>
    <property type="project" value="TreeGrafter"/>
</dbReference>